<sequence length="484" mass="52444">MLIAAETARRGVSTVVVERNERTLDVPKAGTLHARTAQSLHRRGYFPSPEIGAADLKEELTAPFHFAGMPGLAISGPAVEGPPIVGCPQGALERQFESEARRAGTRILRGATATAIDVRDSGVTVFIEGTASPSVEADYLVGADGARSLVRASCGFESDAHAPRSNALLGMVRLTDPFAAPAGWTRTERGWTVIGTNPFGHSRVAAIDFSGPGPDRNRQPTLEELRSEVSRIAGFDIPMTDPQHLDRFSDYSRLARTYRRGRVLLAGDAAHVHFPVGGQGLNLGVQDALNLGWKLALACDGSGDDTLLDSYDAERRPPAQRVVDNTRAQLALMNPDPAWDPLRDLFMSLMELDPVNRRLGDMISDQEVCYPAPPGASRWTGRFLPNLPLQEANTGRRTSVSELLTDGRPLLLLFDDRTGAEKETAAWHADLSVVRAEGPQPLPWTAVLVRPDGYLAWADDVPESRQAIESLIQTLTAWFGGTPR</sequence>
<dbReference type="GO" id="GO:0016709">
    <property type="term" value="F:oxidoreductase activity, acting on paired donors, with incorporation or reduction of molecular oxygen, NAD(P)H as one donor, and incorporation of one atom of oxygen"/>
    <property type="evidence" value="ECO:0007669"/>
    <property type="project" value="UniProtKB-ARBA"/>
</dbReference>
<name>A0A4S8QS32_9ACTN</name>
<dbReference type="Gene3D" id="3.50.50.60">
    <property type="entry name" value="FAD/NAD(P)-binding domain"/>
    <property type="match status" value="1"/>
</dbReference>
<feature type="domain" description="FAD-binding" evidence="4">
    <location>
        <begin position="2"/>
        <end position="326"/>
    </location>
</feature>
<keyword evidence="6" id="KW-1185">Reference proteome</keyword>
<evidence type="ECO:0000256" key="3">
    <source>
        <dbReference type="ARBA" id="ARBA00022827"/>
    </source>
</evidence>
<reference evidence="5 6" key="2">
    <citation type="submission" date="2019-05" db="EMBL/GenBank/DDBJ databases">
        <title>Glycomyces buryatensis sp. nov.</title>
        <authorList>
            <person name="Nikitina E."/>
        </authorList>
    </citation>
    <scope>NUCLEOTIDE SEQUENCE [LARGE SCALE GENOMIC DNA]</scope>
    <source>
        <strain evidence="5 6">18</strain>
    </source>
</reference>
<organism evidence="5 6">
    <name type="scientific">Glycomyces buryatensis</name>
    <dbReference type="NCBI Taxonomy" id="2570927"/>
    <lineage>
        <taxon>Bacteria</taxon>
        <taxon>Bacillati</taxon>
        <taxon>Actinomycetota</taxon>
        <taxon>Actinomycetes</taxon>
        <taxon>Glycomycetales</taxon>
        <taxon>Glycomycetaceae</taxon>
        <taxon>Glycomyces</taxon>
    </lineage>
</organism>
<dbReference type="AlphaFoldDB" id="A0A4S8QS32"/>
<evidence type="ECO:0000313" key="6">
    <source>
        <dbReference type="Proteomes" id="UP000308760"/>
    </source>
</evidence>
<dbReference type="GO" id="GO:0071949">
    <property type="term" value="F:FAD binding"/>
    <property type="evidence" value="ECO:0007669"/>
    <property type="project" value="InterPro"/>
</dbReference>
<comment type="cofactor">
    <cofactor evidence="1">
        <name>FAD</name>
        <dbReference type="ChEBI" id="CHEBI:57692"/>
    </cofactor>
</comment>
<comment type="caution">
    <text evidence="5">The sequence shown here is derived from an EMBL/GenBank/DDBJ whole genome shotgun (WGS) entry which is preliminary data.</text>
</comment>
<evidence type="ECO:0000259" key="4">
    <source>
        <dbReference type="Pfam" id="PF01494"/>
    </source>
</evidence>
<proteinExistence type="predicted"/>
<dbReference type="EMBL" id="STGY01000004">
    <property type="protein sequence ID" value="THV43444.1"/>
    <property type="molecule type" value="Genomic_DNA"/>
</dbReference>
<keyword evidence="2" id="KW-0285">Flavoprotein</keyword>
<dbReference type="InterPro" id="IPR002938">
    <property type="entry name" value="FAD-bd"/>
</dbReference>
<evidence type="ECO:0000313" key="5">
    <source>
        <dbReference type="EMBL" id="THV43444.1"/>
    </source>
</evidence>
<dbReference type="Gene3D" id="3.30.70.2450">
    <property type="match status" value="1"/>
</dbReference>
<dbReference type="Proteomes" id="UP000308760">
    <property type="component" value="Unassembled WGS sequence"/>
</dbReference>
<dbReference type="Pfam" id="PF01494">
    <property type="entry name" value="FAD_binding_3"/>
    <property type="match status" value="1"/>
</dbReference>
<dbReference type="InterPro" id="IPR050641">
    <property type="entry name" value="RIFMO-like"/>
</dbReference>
<dbReference type="SUPFAM" id="SSF51905">
    <property type="entry name" value="FAD/NAD(P)-binding domain"/>
    <property type="match status" value="1"/>
</dbReference>
<dbReference type="Gene3D" id="3.40.30.120">
    <property type="match status" value="1"/>
</dbReference>
<dbReference type="PANTHER" id="PTHR43004">
    <property type="entry name" value="TRK SYSTEM POTASSIUM UPTAKE PROTEIN"/>
    <property type="match status" value="1"/>
</dbReference>
<protein>
    <submittedName>
        <fullName evidence="5">Monooxygenase</fullName>
    </submittedName>
</protein>
<dbReference type="OrthoDB" id="8670884at2"/>
<dbReference type="PANTHER" id="PTHR43004:SF19">
    <property type="entry name" value="BINDING MONOOXYGENASE, PUTATIVE (JCVI)-RELATED"/>
    <property type="match status" value="1"/>
</dbReference>
<evidence type="ECO:0000256" key="1">
    <source>
        <dbReference type="ARBA" id="ARBA00001974"/>
    </source>
</evidence>
<keyword evidence="5" id="KW-0503">Monooxygenase</keyword>
<accession>A0A4S8QS32</accession>
<dbReference type="InterPro" id="IPR036188">
    <property type="entry name" value="FAD/NAD-bd_sf"/>
</dbReference>
<dbReference type="Pfam" id="PF21274">
    <property type="entry name" value="Rng_hyd_C"/>
    <property type="match status" value="1"/>
</dbReference>
<keyword evidence="3" id="KW-0274">FAD</keyword>
<dbReference type="PRINTS" id="PR00420">
    <property type="entry name" value="RNGMNOXGNASE"/>
</dbReference>
<evidence type="ECO:0000256" key="2">
    <source>
        <dbReference type="ARBA" id="ARBA00022630"/>
    </source>
</evidence>
<reference evidence="6" key="1">
    <citation type="submission" date="2019-04" db="EMBL/GenBank/DDBJ databases">
        <title>Nocardioides xinjiangensis sp. nov.</title>
        <authorList>
            <person name="Liu S."/>
        </authorList>
    </citation>
    <scope>NUCLEOTIDE SEQUENCE [LARGE SCALE GENOMIC DNA]</scope>
    <source>
        <strain evidence="6">18</strain>
    </source>
</reference>
<gene>
    <name evidence="5" type="ORF">FAB82_01510</name>
</gene>
<keyword evidence="5" id="KW-0560">Oxidoreductase</keyword>